<keyword evidence="3" id="KW-0378">Hydrolase</keyword>
<dbReference type="SUPFAM" id="SSF52096">
    <property type="entry name" value="ClpP/crotonase"/>
    <property type="match status" value="1"/>
</dbReference>
<dbReference type="InterPro" id="IPR029045">
    <property type="entry name" value="ClpP/crotonase-like_dom_sf"/>
</dbReference>
<accession>A0A2A4YSW6</accession>
<dbReference type="Pfam" id="PF16113">
    <property type="entry name" value="ECH_2"/>
    <property type="match status" value="1"/>
</dbReference>
<dbReference type="EC" id="3.1.2.4" evidence="2"/>
<dbReference type="GO" id="GO:0006574">
    <property type="term" value="P:L-valine catabolic process"/>
    <property type="evidence" value="ECO:0007669"/>
    <property type="project" value="TreeGrafter"/>
</dbReference>
<dbReference type="PANTHER" id="PTHR43176:SF3">
    <property type="entry name" value="3-HYDROXYISOBUTYRYL-COA HYDROLASE, MITOCHONDRIAL"/>
    <property type="match status" value="1"/>
</dbReference>
<dbReference type="AlphaFoldDB" id="A0A2A4YSW6"/>
<dbReference type="NCBIfam" id="NF004127">
    <property type="entry name" value="PRK05617.1"/>
    <property type="match status" value="1"/>
</dbReference>
<dbReference type="CDD" id="cd06558">
    <property type="entry name" value="crotonase-like"/>
    <property type="match status" value="1"/>
</dbReference>
<organism evidence="5">
    <name type="scientific">OCS116 cluster bacterium</name>
    <dbReference type="NCBI Taxonomy" id="2030921"/>
    <lineage>
        <taxon>Bacteria</taxon>
        <taxon>Pseudomonadati</taxon>
        <taxon>Pseudomonadota</taxon>
        <taxon>Alphaproteobacteria</taxon>
        <taxon>OCS116 cluster</taxon>
    </lineage>
</organism>
<evidence type="ECO:0000313" key="5">
    <source>
        <dbReference type="EMBL" id="PCI97609.1"/>
    </source>
</evidence>
<reference evidence="5" key="2">
    <citation type="journal article" date="2018" name="ISME J.">
        <title>A dynamic microbial community with high functional redundancy inhabits the cold, oxic subseafloor aquifer.</title>
        <authorList>
            <person name="Tully B.J."/>
            <person name="Wheat C.G."/>
            <person name="Glazer B.T."/>
            <person name="Huber J.A."/>
        </authorList>
    </citation>
    <scope>NUCLEOTIDE SEQUENCE</scope>
    <source>
        <strain evidence="5">NORP83</strain>
    </source>
</reference>
<evidence type="ECO:0000256" key="3">
    <source>
        <dbReference type="ARBA" id="ARBA00022801"/>
    </source>
</evidence>
<evidence type="ECO:0000259" key="4">
    <source>
        <dbReference type="Pfam" id="PF16113"/>
    </source>
</evidence>
<protein>
    <recommendedName>
        <fullName evidence="2">3-hydroxyisobutyryl-CoA hydrolase</fullName>
        <ecNumber evidence="2">3.1.2.4</ecNumber>
    </recommendedName>
</protein>
<gene>
    <name evidence="5" type="ORF">COB13_15440</name>
</gene>
<feature type="domain" description="Enoyl-CoA hydratase/isomerase" evidence="4">
    <location>
        <begin position="15"/>
        <end position="328"/>
    </location>
</feature>
<dbReference type="InterPro" id="IPR032259">
    <property type="entry name" value="HIBYL-CoA-H"/>
</dbReference>
<name>A0A2A4YSW6_9PROT</name>
<comment type="catalytic activity">
    <reaction evidence="1">
        <text>3-hydroxy-2-methylpropanoyl-CoA + H2O = 3-hydroxy-2-methylpropanoate + CoA + H(+)</text>
        <dbReference type="Rhea" id="RHEA:20888"/>
        <dbReference type="ChEBI" id="CHEBI:11805"/>
        <dbReference type="ChEBI" id="CHEBI:15377"/>
        <dbReference type="ChEBI" id="CHEBI:15378"/>
        <dbReference type="ChEBI" id="CHEBI:57287"/>
        <dbReference type="ChEBI" id="CHEBI:57340"/>
        <dbReference type="EC" id="3.1.2.4"/>
    </reaction>
</comment>
<sequence>MSDETIILNPAKLAKITLNAPQKLNALDMSMIEPLGNALAAWKADDTVKAVLIKGAGEKAFCAGGDVIGVCQQAKTNIAKAAEFFRAEYRTNWRIKNFPKPYIALIDGIVMGGGVGVSVHGQYRIATEKTMLAMPETTIGFFPDVGGTYFLSRLKNNLGMFLGLTGHRVFGADLLELGIATHYIESDKLDALEKALTDADYADDAFATVDAILAEHCSLPTEPGAFAKITDQASRLFSANSLAEITANLAADDSEFSTKIQKTLSRMSPTSMAVTFAQIKQGAALDFDQCMQIEMRIATHMLEADDFYEGVRALLVDKDKSPKWQPQAEPENYFKPIDDELALDWDELL</sequence>
<dbReference type="InterPro" id="IPR045004">
    <property type="entry name" value="ECH_dom"/>
</dbReference>
<dbReference type="GO" id="GO:0003860">
    <property type="term" value="F:3-hydroxyisobutyryl-CoA hydrolase activity"/>
    <property type="evidence" value="ECO:0007669"/>
    <property type="project" value="UniProtKB-EC"/>
</dbReference>
<evidence type="ECO:0000256" key="2">
    <source>
        <dbReference type="ARBA" id="ARBA00011915"/>
    </source>
</evidence>
<evidence type="ECO:0000256" key="1">
    <source>
        <dbReference type="ARBA" id="ARBA00001709"/>
    </source>
</evidence>
<dbReference type="PANTHER" id="PTHR43176">
    <property type="entry name" value="3-HYDROXYISOBUTYRYL-COA HYDROLASE-RELATED"/>
    <property type="match status" value="1"/>
</dbReference>
<comment type="caution">
    <text evidence="5">The sequence shown here is derived from an EMBL/GenBank/DDBJ whole genome shotgun (WGS) entry which is preliminary data.</text>
</comment>
<reference key="1">
    <citation type="submission" date="2017-08" db="EMBL/GenBank/DDBJ databases">
        <title>A dynamic microbial community with high functional redundancy inhabits the cold, oxic subseafloor aquifer.</title>
        <authorList>
            <person name="Tully B.J."/>
            <person name="Wheat C.G."/>
            <person name="Glazer B.T."/>
            <person name="Huber J.A."/>
        </authorList>
    </citation>
    <scope>NUCLEOTIDE SEQUENCE [LARGE SCALE GENOMIC DNA]</scope>
</reference>
<dbReference type="EMBL" id="NVUS01000028">
    <property type="protein sequence ID" value="PCI97609.1"/>
    <property type="molecule type" value="Genomic_DNA"/>
</dbReference>
<dbReference type="Gene3D" id="3.90.226.10">
    <property type="entry name" value="2-enoyl-CoA Hydratase, Chain A, domain 1"/>
    <property type="match status" value="1"/>
</dbReference>
<dbReference type="FunFam" id="3.90.226.10:FF:000026">
    <property type="entry name" value="3-hydroxyisobutyryl-CoA hydrolase, mitochondrial"/>
    <property type="match status" value="1"/>
</dbReference>
<proteinExistence type="predicted"/>